<reference evidence="1 2" key="1">
    <citation type="submission" date="2018-02" db="EMBL/GenBank/DDBJ databases">
        <title>Genomic Encyclopedia of Archaeal and Bacterial Type Strains, Phase II (KMG-II): from individual species to whole genera.</title>
        <authorList>
            <person name="Goeker M."/>
        </authorList>
    </citation>
    <scope>NUCLEOTIDE SEQUENCE [LARGE SCALE GENOMIC DNA]</scope>
    <source>
        <strain evidence="1 2">DSM 29526</strain>
    </source>
</reference>
<dbReference type="OrthoDB" id="1492866at2"/>
<protein>
    <submittedName>
        <fullName evidence="1">Uncharacterized protein</fullName>
    </submittedName>
</protein>
<evidence type="ECO:0000313" key="1">
    <source>
        <dbReference type="EMBL" id="PPK87121.1"/>
    </source>
</evidence>
<gene>
    <name evidence="1" type="ORF">CLV84_0055</name>
</gene>
<dbReference type="RefSeq" id="WP_104417739.1">
    <property type="nucleotide sequence ID" value="NZ_PTJC01000005.1"/>
</dbReference>
<organism evidence="1 2">
    <name type="scientific">Neolewinella xylanilytica</name>
    <dbReference type="NCBI Taxonomy" id="1514080"/>
    <lineage>
        <taxon>Bacteria</taxon>
        <taxon>Pseudomonadati</taxon>
        <taxon>Bacteroidota</taxon>
        <taxon>Saprospiria</taxon>
        <taxon>Saprospirales</taxon>
        <taxon>Lewinellaceae</taxon>
        <taxon>Neolewinella</taxon>
    </lineage>
</organism>
<proteinExistence type="predicted"/>
<dbReference type="AlphaFoldDB" id="A0A2S6I6K2"/>
<sequence>MPTSWSLHSFDYSRFVKGAFDPHIGATKLRNFQSGPESDCPDRKALTKEVLEILGKGHYDYGSLAKKHWKYLDAYIRVYVRDVMESEPLVQPATSVEKWQKLLRFYLDRNGKDATIFTALAGVGRRHNPPAEKKNWITGLANLIYGKPENYLILAGEELETFCRHLQVLFYVNPWDWPTYLPAQELLKPLLLEPFLKARDNGLAVLVVGSETVKAAKPIGKGSIAKQAKAKAKPQLAAVS</sequence>
<comment type="caution">
    <text evidence="1">The sequence shown here is derived from an EMBL/GenBank/DDBJ whole genome shotgun (WGS) entry which is preliminary data.</text>
</comment>
<dbReference type="Proteomes" id="UP000237662">
    <property type="component" value="Unassembled WGS sequence"/>
</dbReference>
<keyword evidence="2" id="KW-1185">Reference proteome</keyword>
<evidence type="ECO:0000313" key="2">
    <source>
        <dbReference type="Proteomes" id="UP000237662"/>
    </source>
</evidence>
<accession>A0A2S6I6K2</accession>
<name>A0A2S6I6K2_9BACT</name>
<dbReference type="EMBL" id="PTJC01000005">
    <property type="protein sequence ID" value="PPK87121.1"/>
    <property type="molecule type" value="Genomic_DNA"/>
</dbReference>